<protein>
    <submittedName>
        <fullName evidence="1">Uncharacterized protein</fullName>
    </submittedName>
</protein>
<dbReference type="EMBL" id="KU593505">
    <property type="protein sequence ID" value="AMF83789.1"/>
    <property type="molecule type" value="Genomic_DNA"/>
</dbReference>
<keyword evidence="3" id="KW-1185">Reference proteome</keyword>
<evidence type="ECO:0000313" key="2">
    <source>
        <dbReference type="EMBL" id="AMF83789.1"/>
    </source>
</evidence>
<evidence type="ECO:0000313" key="3">
    <source>
        <dbReference type="Proteomes" id="UP000202719"/>
    </source>
</evidence>
<sequence length="66" mass="7989">MDKCVDIVLDSFNDWLMRMQCQHHKPNDRTINILLEGMQDLVVEYLHKKKIKYIKIERENEILFGV</sequence>
<dbReference type="RefSeq" id="YP_009229956.1">
    <property type="nucleotide sequence ID" value="NC_029304.2"/>
</dbReference>
<accession>A0A125QVW1</accession>
<dbReference type="KEGG" id="vg:26855064"/>
<dbReference type="GeneID" id="26855064"/>
<organism evidence="1">
    <name type="scientific">Cnaphalocrocis medinalis granulovirus</name>
    <dbReference type="NCBI Taxonomy" id="1750712"/>
    <lineage>
        <taxon>Viruses</taxon>
        <taxon>Viruses incertae sedis</taxon>
        <taxon>Naldaviricetes</taxon>
        <taxon>Lefavirales</taxon>
        <taxon>Baculoviridae</taxon>
        <taxon>Betabaculovirus</taxon>
        <taxon>Betabaculovirus cnamedinalis</taxon>
    </lineage>
</organism>
<reference evidence="2 3" key="1">
    <citation type="journal article" date="2015" name="Virol. Sin.">
        <title>Genome sequencing and analysis of a granulovirus isolated from the Asiatic rice leafroller, Cnaphalocrocis medinalis.</title>
        <authorList>
            <person name="Zhang S."/>
            <person name="Zhu Z."/>
            <person name="Sun S."/>
            <person name="Chen Q."/>
            <person name="Deng F."/>
            <person name="Yang K."/>
        </authorList>
    </citation>
    <scope>NUCLEOTIDE SEQUENCE [LARGE SCALE GENOMIC DNA]</scope>
    <source>
        <strain evidence="2 3">Enping</strain>
    </source>
</reference>
<evidence type="ECO:0000313" key="1">
    <source>
        <dbReference type="EMBL" id="ALN41973.1"/>
    </source>
</evidence>
<reference evidence="1" key="2">
    <citation type="journal article" date="2016" name="PLoS ONE">
        <title>Genome of Cnaphalocrocis medinalis Granulovirus, the First Crambidae-Infecting Betabaculovirus Isolated from Rice Leaffolder to Sequenced.</title>
        <authorList>
            <person name="Han G."/>
            <person name="Xu J."/>
            <person name="Liu Q."/>
            <person name="Li C."/>
            <person name="Xu H."/>
            <person name="Lu Z."/>
        </authorList>
    </citation>
    <scope>NUCLEOTIDE SEQUENCE</scope>
</reference>
<name>A0A125QVW1_9BBAC</name>
<dbReference type="Proteomes" id="UP000202719">
    <property type="component" value="Segment"/>
</dbReference>
<reference evidence="2" key="3">
    <citation type="submission" date="2016-01" db="EMBL/GenBank/DDBJ databases">
        <authorList>
            <person name="McClelland M."/>
            <person name="Jain A."/>
            <person name="Saraogi P."/>
            <person name="Mendelson R."/>
            <person name="Westerman R."/>
            <person name="SanMiguel P."/>
            <person name="Csonka L."/>
        </authorList>
    </citation>
    <scope>NUCLEOTIDE SEQUENCE</scope>
    <source>
        <strain evidence="2">Enping</strain>
    </source>
</reference>
<proteinExistence type="predicted"/>
<dbReference type="EMBL" id="KP658210">
    <property type="protein sequence ID" value="ALN41973.1"/>
    <property type="molecule type" value="Genomic_DNA"/>
</dbReference>